<dbReference type="GO" id="GO:0030968">
    <property type="term" value="P:endoplasmic reticulum unfolded protein response"/>
    <property type="evidence" value="ECO:0007669"/>
    <property type="project" value="TreeGrafter"/>
</dbReference>
<protein>
    <submittedName>
        <fullName evidence="5">Endoplasmic reticulum chaperone BiP</fullName>
    </submittedName>
</protein>
<gene>
    <name evidence="5" type="ORF">KUF71_008876</name>
</gene>
<evidence type="ECO:0000313" key="6">
    <source>
        <dbReference type="Proteomes" id="UP001219518"/>
    </source>
</evidence>
<dbReference type="PRINTS" id="PR00301">
    <property type="entry name" value="HEATSHOCK70"/>
</dbReference>
<organism evidence="5 6">
    <name type="scientific">Frankliniella fusca</name>
    <dbReference type="NCBI Taxonomy" id="407009"/>
    <lineage>
        <taxon>Eukaryota</taxon>
        <taxon>Metazoa</taxon>
        <taxon>Ecdysozoa</taxon>
        <taxon>Arthropoda</taxon>
        <taxon>Hexapoda</taxon>
        <taxon>Insecta</taxon>
        <taxon>Pterygota</taxon>
        <taxon>Neoptera</taxon>
        <taxon>Paraneoptera</taxon>
        <taxon>Thysanoptera</taxon>
        <taxon>Terebrantia</taxon>
        <taxon>Thripoidea</taxon>
        <taxon>Thripidae</taxon>
        <taxon>Frankliniella</taxon>
    </lineage>
</organism>
<dbReference type="PANTHER" id="PTHR45639">
    <property type="entry name" value="HSC70CB, ISOFORM G-RELATED"/>
    <property type="match status" value="1"/>
</dbReference>
<name>A0AAE1HED7_9NEOP</name>
<dbReference type="SUPFAM" id="SSF53067">
    <property type="entry name" value="Actin-like ATPase domain"/>
    <property type="match status" value="2"/>
</dbReference>
<dbReference type="GO" id="GO:0005524">
    <property type="term" value="F:ATP binding"/>
    <property type="evidence" value="ECO:0007669"/>
    <property type="project" value="UniProtKB-KW"/>
</dbReference>
<sequence length="351" mass="37960">MAVLGIDLGTSKLSVAVFCDGSADVLRNDIGNRGTPSCVYADPSLPPEEWETGETALRKQVFEPSRTIRNSKYLFRISSSVDIGALSSYRYEKIEFINGEYTFVYDDANNYVTPTVVAHTLLKEAKRIAEVDNGYCASKAVICVPNYFTEQQRILLKQTALGAGLPISDIVSDTSAAALCYAFRKNPENETIIIVDIGGGGGNLCIASIMCKKVTIVATSNIRLPGGEDFNSRLMDHVMKVSEIHTALLVGGSTRIPRLRDAIHFATKCDKVSTVLHAEEAMALGAALMGAKVFELCGLNCRIPLPHPASWYEGAPICIPKETVTAVKTPDAFEKPPSPVTLQKKPQTGKA</sequence>
<feature type="compositionally biased region" description="Polar residues" evidence="4">
    <location>
        <begin position="340"/>
        <end position="351"/>
    </location>
</feature>
<evidence type="ECO:0000256" key="3">
    <source>
        <dbReference type="ARBA" id="ARBA00022840"/>
    </source>
</evidence>
<reference evidence="5" key="1">
    <citation type="submission" date="2021-07" db="EMBL/GenBank/DDBJ databases">
        <authorList>
            <person name="Catto M.A."/>
            <person name="Jacobson A."/>
            <person name="Kennedy G."/>
            <person name="Labadie P."/>
            <person name="Hunt B.G."/>
            <person name="Srinivasan R."/>
        </authorList>
    </citation>
    <scope>NUCLEOTIDE SEQUENCE</scope>
    <source>
        <strain evidence="5">PL_HMW_Pooled</strain>
        <tissue evidence="5">Head</tissue>
    </source>
</reference>
<evidence type="ECO:0000256" key="4">
    <source>
        <dbReference type="SAM" id="MobiDB-lite"/>
    </source>
</evidence>
<proteinExistence type="inferred from homology"/>
<dbReference type="AlphaFoldDB" id="A0AAE1HED7"/>
<evidence type="ECO:0000256" key="1">
    <source>
        <dbReference type="ARBA" id="ARBA00007381"/>
    </source>
</evidence>
<evidence type="ECO:0000313" key="5">
    <source>
        <dbReference type="EMBL" id="KAK3919749.1"/>
    </source>
</evidence>
<dbReference type="GO" id="GO:0034663">
    <property type="term" value="C:endoplasmic reticulum chaperone complex"/>
    <property type="evidence" value="ECO:0007669"/>
    <property type="project" value="TreeGrafter"/>
</dbReference>
<keyword evidence="2" id="KW-0547">Nucleotide-binding</keyword>
<accession>A0AAE1HED7</accession>
<dbReference type="Gene3D" id="3.30.420.40">
    <property type="match status" value="4"/>
</dbReference>
<dbReference type="GO" id="GO:0140662">
    <property type="term" value="F:ATP-dependent protein folding chaperone"/>
    <property type="evidence" value="ECO:0007669"/>
    <property type="project" value="InterPro"/>
</dbReference>
<dbReference type="Pfam" id="PF00012">
    <property type="entry name" value="HSP70"/>
    <property type="match status" value="1"/>
</dbReference>
<reference evidence="5" key="2">
    <citation type="journal article" date="2023" name="BMC Genomics">
        <title>Pest status, molecular evolution, and epigenetic factors derived from the genome assembly of Frankliniella fusca, a thysanopteran phytovirus vector.</title>
        <authorList>
            <person name="Catto M.A."/>
            <person name="Labadie P.E."/>
            <person name="Jacobson A.L."/>
            <person name="Kennedy G.G."/>
            <person name="Srinivasan R."/>
            <person name="Hunt B.G."/>
        </authorList>
    </citation>
    <scope>NUCLEOTIDE SEQUENCE</scope>
    <source>
        <strain evidence="5">PL_HMW_Pooled</strain>
    </source>
</reference>
<evidence type="ECO:0000256" key="2">
    <source>
        <dbReference type="ARBA" id="ARBA00022741"/>
    </source>
</evidence>
<dbReference type="Gene3D" id="3.90.640.10">
    <property type="entry name" value="Actin, Chain A, domain 4"/>
    <property type="match status" value="1"/>
</dbReference>
<dbReference type="InterPro" id="IPR043129">
    <property type="entry name" value="ATPase_NBD"/>
</dbReference>
<comment type="similarity">
    <text evidence="1">Belongs to the heat shock protein 70 family.</text>
</comment>
<comment type="caution">
    <text evidence="5">The sequence shown here is derived from an EMBL/GenBank/DDBJ whole genome shotgun (WGS) entry which is preliminary data.</text>
</comment>
<keyword evidence="6" id="KW-1185">Reference proteome</keyword>
<feature type="region of interest" description="Disordered" evidence="4">
    <location>
        <begin position="329"/>
        <end position="351"/>
    </location>
</feature>
<keyword evidence="3" id="KW-0067">ATP-binding</keyword>
<dbReference type="InterPro" id="IPR013126">
    <property type="entry name" value="Hsp_70_fam"/>
</dbReference>
<dbReference type="EMBL" id="JAHWGI010000981">
    <property type="protein sequence ID" value="KAK3919749.1"/>
    <property type="molecule type" value="Genomic_DNA"/>
</dbReference>
<dbReference type="Proteomes" id="UP001219518">
    <property type="component" value="Unassembled WGS sequence"/>
</dbReference>